<gene>
    <name evidence="2" type="ORF">L798_08208</name>
</gene>
<evidence type="ECO:0000313" key="3">
    <source>
        <dbReference type="Proteomes" id="UP000027135"/>
    </source>
</evidence>
<keyword evidence="1" id="KW-0812">Transmembrane</keyword>
<keyword evidence="1" id="KW-0472">Membrane</keyword>
<evidence type="ECO:0000313" key="2">
    <source>
        <dbReference type="EMBL" id="KDR17901.1"/>
    </source>
</evidence>
<organism evidence="2 3">
    <name type="scientific">Zootermopsis nevadensis</name>
    <name type="common">Dampwood termite</name>
    <dbReference type="NCBI Taxonomy" id="136037"/>
    <lineage>
        <taxon>Eukaryota</taxon>
        <taxon>Metazoa</taxon>
        <taxon>Ecdysozoa</taxon>
        <taxon>Arthropoda</taxon>
        <taxon>Hexapoda</taxon>
        <taxon>Insecta</taxon>
        <taxon>Pterygota</taxon>
        <taxon>Neoptera</taxon>
        <taxon>Polyneoptera</taxon>
        <taxon>Dictyoptera</taxon>
        <taxon>Blattodea</taxon>
        <taxon>Blattoidea</taxon>
        <taxon>Termitoidae</taxon>
        <taxon>Termopsidae</taxon>
        <taxon>Zootermopsis</taxon>
    </lineage>
</organism>
<dbReference type="AlphaFoldDB" id="A0A067R6C3"/>
<proteinExistence type="predicted"/>
<keyword evidence="3" id="KW-1185">Reference proteome</keyword>
<dbReference type="InParanoid" id="A0A067R6C3"/>
<reference evidence="2 3" key="1">
    <citation type="journal article" date="2014" name="Nat. Commun.">
        <title>Molecular traces of alternative social organization in a termite genome.</title>
        <authorList>
            <person name="Terrapon N."/>
            <person name="Li C."/>
            <person name="Robertson H.M."/>
            <person name="Ji L."/>
            <person name="Meng X."/>
            <person name="Booth W."/>
            <person name="Chen Z."/>
            <person name="Childers C.P."/>
            <person name="Glastad K.M."/>
            <person name="Gokhale K."/>
            <person name="Gowin J."/>
            <person name="Gronenberg W."/>
            <person name="Hermansen R.A."/>
            <person name="Hu H."/>
            <person name="Hunt B.G."/>
            <person name="Huylmans A.K."/>
            <person name="Khalil S.M."/>
            <person name="Mitchell R.D."/>
            <person name="Munoz-Torres M.C."/>
            <person name="Mustard J.A."/>
            <person name="Pan H."/>
            <person name="Reese J.T."/>
            <person name="Scharf M.E."/>
            <person name="Sun F."/>
            <person name="Vogel H."/>
            <person name="Xiao J."/>
            <person name="Yang W."/>
            <person name="Yang Z."/>
            <person name="Yang Z."/>
            <person name="Zhou J."/>
            <person name="Zhu J."/>
            <person name="Brent C.S."/>
            <person name="Elsik C.G."/>
            <person name="Goodisman M.A."/>
            <person name="Liberles D.A."/>
            <person name="Roe R.M."/>
            <person name="Vargo E.L."/>
            <person name="Vilcinskas A."/>
            <person name="Wang J."/>
            <person name="Bornberg-Bauer E."/>
            <person name="Korb J."/>
            <person name="Zhang G."/>
            <person name="Liebig J."/>
        </authorList>
    </citation>
    <scope>NUCLEOTIDE SEQUENCE [LARGE SCALE GENOMIC DNA]</scope>
    <source>
        <tissue evidence="2">Whole organism</tissue>
    </source>
</reference>
<accession>A0A067R6C3</accession>
<dbReference type="EMBL" id="KK852714">
    <property type="protein sequence ID" value="KDR17901.1"/>
    <property type="molecule type" value="Genomic_DNA"/>
</dbReference>
<dbReference type="Proteomes" id="UP000027135">
    <property type="component" value="Unassembled WGS sequence"/>
</dbReference>
<evidence type="ECO:0000256" key="1">
    <source>
        <dbReference type="SAM" id="Phobius"/>
    </source>
</evidence>
<sequence>MSLNGADVALVGPLRRFVLYLSANTGRGECVPEEVDTASGVAAVVLVTLVLLVVPNRDL</sequence>
<name>A0A067R6C3_ZOONE</name>
<keyword evidence="1" id="KW-1133">Transmembrane helix</keyword>
<protein>
    <submittedName>
        <fullName evidence="2">Uncharacterized protein</fullName>
    </submittedName>
</protein>
<feature type="transmembrane region" description="Helical" evidence="1">
    <location>
        <begin position="37"/>
        <end position="54"/>
    </location>
</feature>